<feature type="compositionally biased region" description="Basic residues" evidence="1">
    <location>
        <begin position="77"/>
        <end position="88"/>
    </location>
</feature>
<evidence type="ECO:0000313" key="2">
    <source>
        <dbReference type="EMBL" id="ONK56341.1"/>
    </source>
</evidence>
<name>A0A5P1E187_ASPOF</name>
<sequence length="143" mass="15049">MCAQPTSGGGPGGRRPMGSTTAARRLWAVRGGGSDQRRAGRARGRSVDPPGPADPISNGGAHNIFASVSDDDDVAPKKVKEKKPKKPKVTMAEAAAKINADNLAAHLVDNSGKATIFLRINGEDTSVISSTLRFNIKIIEYQK</sequence>
<organism evidence="2 3">
    <name type="scientific">Asparagus officinalis</name>
    <name type="common">Garden asparagus</name>
    <dbReference type="NCBI Taxonomy" id="4686"/>
    <lineage>
        <taxon>Eukaryota</taxon>
        <taxon>Viridiplantae</taxon>
        <taxon>Streptophyta</taxon>
        <taxon>Embryophyta</taxon>
        <taxon>Tracheophyta</taxon>
        <taxon>Spermatophyta</taxon>
        <taxon>Magnoliopsida</taxon>
        <taxon>Liliopsida</taxon>
        <taxon>Asparagales</taxon>
        <taxon>Asparagaceae</taxon>
        <taxon>Asparagoideae</taxon>
        <taxon>Asparagus</taxon>
    </lineage>
</organism>
<evidence type="ECO:0000313" key="3">
    <source>
        <dbReference type="Proteomes" id="UP000243459"/>
    </source>
</evidence>
<reference evidence="3" key="1">
    <citation type="journal article" date="2017" name="Nat. Commun.">
        <title>The asparagus genome sheds light on the origin and evolution of a young Y chromosome.</title>
        <authorList>
            <person name="Harkess A."/>
            <person name="Zhou J."/>
            <person name="Xu C."/>
            <person name="Bowers J.E."/>
            <person name="Van der Hulst R."/>
            <person name="Ayyampalayam S."/>
            <person name="Mercati F."/>
            <person name="Riccardi P."/>
            <person name="McKain M.R."/>
            <person name="Kakrana A."/>
            <person name="Tang H."/>
            <person name="Ray J."/>
            <person name="Groenendijk J."/>
            <person name="Arikit S."/>
            <person name="Mathioni S.M."/>
            <person name="Nakano M."/>
            <person name="Shan H."/>
            <person name="Telgmann-Rauber A."/>
            <person name="Kanno A."/>
            <person name="Yue Z."/>
            <person name="Chen H."/>
            <person name="Li W."/>
            <person name="Chen Y."/>
            <person name="Xu X."/>
            <person name="Zhang Y."/>
            <person name="Luo S."/>
            <person name="Chen H."/>
            <person name="Gao J."/>
            <person name="Mao Z."/>
            <person name="Pires J.C."/>
            <person name="Luo M."/>
            <person name="Kudrna D."/>
            <person name="Wing R.A."/>
            <person name="Meyers B.C."/>
            <person name="Yi K."/>
            <person name="Kong H."/>
            <person name="Lavrijsen P."/>
            <person name="Sunseri F."/>
            <person name="Falavigna A."/>
            <person name="Ye Y."/>
            <person name="Leebens-Mack J.H."/>
            <person name="Chen G."/>
        </authorList>
    </citation>
    <scope>NUCLEOTIDE SEQUENCE [LARGE SCALE GENOMIC DNA]</scope>
    <source>
        <strain evidence="3">cv. DH0086</strain>
    </source>
</reference>
<protein>
    <submittedName>
        <fullName evidence="2">Uncharacterized protein</fullName>
    </submittedName>
</protein>
<gene>
    <name evidence="2" type="ORF">A4U43_C10F7070</name>
</gene>
<dbReference type="EMBL" id="CM007390">
    <property type="protein sequence ID" value="ONK56341.1"/>
    <property type="molecule type" value="Genomic_DNA"/>
</dbReference>
<feature type="region of interest" description="Disordered" evidence="1">
    <location>
        <begin position="1"/>
        <end position="90"/>
    </location>
</feature>
<accession>A0A5P1E187</accession>
<dbReference type="Proteomes" id="UP000243459">
    <property type="component" value="Chromosome 10"/>
</dbReference>
<dbReference type="Gramene" id="ONK56341">
    <property type="protein sequence ID" value="ONK56341"/>
    <property type="gene ID" value="A4U43_C10F7070"/>
</dbReference>
<dbReference type="AlphaFoldDB" id="A0A5P1E187"/>
<evidence type="ECO:0000256" key="1">
    <source>
        <dbReference type="SAM" id="MobiDB-lite"/>
    </source>
</evidence>
<proteinExistence type="predicted"/>
<keyword evidence="3" id="KW-1185">Reference proteome</keyword>